<feature type="signal peptide" evidence="1">
    <location>
        <begin position="1"/>
        <end position="16"/>
    </location>
</feature>
<organism evidence="2 3">
    <name type="scientific">Rhodocollybia butyracea</name>
    <dbReference type="NCBI Taxonomy" id="206335"/>
    <lineage>
        <taxon>Eukaryota</taxon>
        <taxon>Fungi</taxon>
        <taxon>Dikarya</taxon>
        <taxon>Basidiomycota</taxon>
        <taxon>Agaricomycotina</taxon>
        <taxon>Agaricomycetes</taxon>
        <taxon>Agaricomycetidae</taxon>
        <taxon>Agaricales</taxon>
        <taxon>Marasmiineae</taxon>
        <taxon>Omphalotaceae</taxon>
        <taxon>Rhodocollybia</taxon>
    </lineage>
</organism>
<sequence>MDSLLVFVGILPPASSTSSSSNSSEPSKFDRPKRCFWDRNLTEWVENGCVERDSGGFVQLKGRGHLPNICPYNKGPLKSSFEKYFKDCPEAKTWILESPLSTPVSTVGLAGIDVSSHSPYYLKGYQGPTMFAKAVSCISESDSKVTESELKLMKQLVYKPPKPIIGKIPPNYVPPQECSIGNPKEESRNYKFRLLIETEEAIKRIIQAGLLGMVSIQQDDLLAAAPDYCRKVKDSITGWHVGVDGSLLEDPSDLFLVLPGSCHSVSSSLDNGQQSMLVQTAFLEDFPGSKEGNGYYVAKESLIDSGCSIVAMLDMACNVIGLLFDPGFTIPLQSANGIMDFTLGLIRDVPFRFREVQVFLQVHIVPSPAYGVLIGHPFEVLTQAIIRNLLSRDQHYTITDLNTFKSVTIPMIPPEPPHFWKGTRESGGNK</sequence>
<dbReference type="Proteomes" id="UP000772434">
    <property type="component" value="Unassembled WGS sequence"/>
</dbReference>
<proteinExistence type="predicted"/>
<protein>
    <submittedName>
        <fullName evidence="2">Uncharacterized protein</fullName>
    </submittedName>
</protein>
<evidence type="ECO:0000256" key="1">
    <source>
        <dbReference type="SAM" id="SignalP"/>
    </source>
</evidence>
<dbReference type="EMBL" id="JADNRY010000042">
    <property type="protein sequence ID" value="KAF9070263.1"/>
    <property type="molecule type" value="Genomic_DNA"/>
</dbReference>
<feature type="chain" id="PRO_5040477206" evidence="1">
    <location>
        <begin position="17"/>
        <end position="430"/>
    </location>
</feature>
<gene>
    <name evidence="2" type="ORF">BDP27DRAFT_1362731</name>
</gene>
<name>A0A9P5U9Q6_9AGAR</name>
<dbReference type="CDD" id="cd00303">
    <property type="entry name" value="retropepsin_like"/>
    <property type="match status" value="1"/>
</dbReference>
<comment type="caution">
    <text evidence="2">The sequence shown here is derived from an EMBL/GenBank/DDBJ whole genome shotgun (WGS) entry which is preliminary data.</text>
</comment>
<dbReference type="OrthoDB" id="3252634at2759"/>
<evidence type="ECO:0000313" key="2">
    <source>
        <dbReference type="EMBL" id="KAF9070263.1"/>
    </source>
</evidence>
<reference evidence="2" key="1">
    <citation type="submission" date="2020-11" db="EMBL/GenBank/DDBJ databases">
        <authorList>
            <consortium name="DOE Joint Genome Institute"/>
            <person name="Ahrendt S."/>
            <person name="Riley R."/>
            <person name="Andreopoulos W."/>
            <person name="Labutti K."/>
            <person name="Pangilinan J."/>
            <person name="Ruiz-Duenas F.J."/>
            <person name="Barrasa J.M."/>
            <person name="Sanchez-Garcia M."/>
            <person name="Camarero S."/>
            <person name="Miyauchi S."/>
            <person name="Serrano A."/>
            <person name="Linde D."/>
            <person name="Babiker R."/>
            <person name="Drula E."/>
            <person name="Ayuso-Fernandez I."/>
            <person name="Pacheco R."/>
            <person name="Padilla G."/>
            <person name="Ferreira P."/>
            <person name="Barriuso J."/>
            <person name="Kellner H."/>
            <person name="Castanera R."/>
            <person name="Alfaro M."/>
            <person name="Ramirez L."/>
            <person name="Pisabarro A.G."/>
            <person name="Kuo A."/>
            <person name="Tritt A."/>
            <person name="Lipzen A."/>
            <person name="He G."/>
            <person name="Yan M."/>
            <person name="Ng V."/>
            <person name="Cullen D."/>
            <person name="Martin F."/>
            <person name="Rosso M.-N."/>
            <person name="Henrissat B."/>
            <person name="Hibbett D."/>
            <person name="Martinez A.T."/>
            <person name="Grigoriev I.V."/>
        </authorList>
    </citation>
    <scope>NUCLEOTIDE SEQUENCE</scope>
    <source>
        <strain evidence="2">AH 40177</strain>
    </source>
</reference>
<evidence type="ECO:0000313" key="3">
    <source>
        <dbReference type="Proteomes" id="UP000772434"/>
    </source>
</evidence>
<keyword evidence="3" id="KW-1185">Reference proteome</keyword>
<accession>A0A9P5U9Q6</accession>
<dbReference type="AlphaFoldDB" id="A0A9P5U9Q6"/>
<keyword evidence="1" id="KW-0732">Signal</keyword>